<dbReference type="Proteomes" id="UP000320762">
    <property type="component" value="Unassembled WGS sequence"/>
</dbReference>
<protein>
    <submittedName>
        <fullName evidence="1">Uncharacterized protein</fullName>
    </submittedName>
</protein>
<dbReference type="AlphaFoldDB" id="A0A550BRE4"/>
<accession>A0A550BRE4</accession>
<reference evidence="1 2" key="1">
    <citation type="journal article" date="2019" name="New Phytol.">
        <title>Comparative genomics reveals unique wood-decay strategies and fruiting body development in the Schizophyllaceae.</title>
        <authorList>
            <person name="Almasi E."/>
            <person name="Sahu N."/>
            <person name="Krizsan K."/>
            <person name="Balint B."/>
            <person name="Kovacs G.M."/>
            <person name="Kiss B."/>
            <person name="Cseklye J."/>
            <person name="Drula E."/>
            <person name="Henrissat B."/>
            <person name="Nagy I."/>
            <person name="Chovatia M."/>
            <person name="Adam C."/>
            <person name="LaButti K."/>
            <person name="Lipzen A."/>
            <person name="Riley R."/>
            <person name="Grigoriev I.V."/>
            <person name="Nagy L.G."/>
        </authorList>
    </citation>
    <scope>NUCLEOTIDE SEQUENCE [LARGE SCALE GENOMIC DNA]</scope>
    <source>
        <strain evidence="1 2">NL-1724</strain>
    </source>
</reference>
<proteinExistence type="predicted"/>
<evidence type="ECO:0000313" key="1">
    <source>
        <dbReference type="EMBL" id="TRM55103.1"/>
    </source>
</evidence>
<gene>
    <name evidence="1" type="ORF">BD626DRAFT_579568</name>
</gene>
<comment type="caution">
    <text evidence="1">The sequence shown here is derived from an EMBL/GenBank/DDBJ whole genome shotgun (WGS) entry which is preliminary data.</text>
</comment>
<name>A0A550BRE4_9AGAR</name>
<sequence length="71" mass="8740">MCDLCYKDGCTLWAFIGVEVPFDEYMKMELRWRTLRESTKRREEEAKDMKVDIDEYKRMISAWLDQHRQQS</sequence>
<organism evidence="1 2">
    <name type="scientific">Schizophyllum amplum</name>
    <dbReference type="NCBI Taxonomy" id="97359"/>
    <lineage>
        <taxon>Eukaryota</taxon>
        <taxon>Fungi</taxon>
        <taxon>Dikarya</taxon>
        <taxon>Basidiomycota</taxon>
        <taxon>Agaricomycotina</taxon>
        <taxon>Agaricomycetes</taxon>
        <taxon>Agaricomycetidae</taxon>
        <taxon>Agaricales</taxon>
        <taxon>Schizophyllaceae</taxon>
        <taxon>Schizophyllum</taxon>
    </lineage>
</organism>
<dbReference type="EMBL" id="VDMD01000342">
    <property type="protein sequence ID" value="TRM55103.1"/>
    <property type="molecule type" value="Genomic_DNA"/>
</dbReference>
<keyword evidence="2" id="KW-1185">Reference proteome</keyword>
<evidence type="ECO:0000313" key="2">
    <source>
        <dbReference type="Proteomes" id="UP000320762"/>
    </source>
</evidence>